<proteinExistence type="inferred from homology"/>
<evidence type="ECO:0000313" key="12">
    <source>
        <dbReference type="Proteomes" id="UP001175271"/>
    </source>
</evidence>
<evidence type="ECO:0000256" key="8">
    <source>
        <dbReference type="HAMAP-Rule" id="MF_03226"/>
    </source>
</evidence>
<comment type="function">
    <text evidence="8">Part of the spliceosome which catalyzes two sequential transesterification reactions, first the excision of the non-coding intron from pre-mRNA and then the ligation of the coding exons to form the mature mRNA. Plays a role in stabilizing the structure of the spliceosome catalytic core and docking of the branch helix into the active site, producing 5'-exon and lariat intron-3'-intermediates.</text>
</comment>
<dbReference type="InterPro" id="IPR007590">
    <property type="entry name" value="Saf4/Yju2"/>
</dbReference>
<evidence type="ECO:0000256" key="4">
    <source>
        <dbReference type="ARBA" id="ARBA00022728"/>
    </source>
</evidence>
<dbReference type="InterPro" id="IPR036465">
    <property type="entry name" value="vWFA_dom_sf"/>
</dbReference>
<comment type="similarity">
    <text evidence="8">Belongs to the CWC16 family. YJU2 subfamily.</text>
</comment>
<dbReference type="GO" id="GO:0006355">
    <property type="term" value="P:regulation of DNA-templated transcription"/>
    <property type="evidence" value="ECO:0007669"/>
    <property type="project" value="InterPro"/>
</dbReference>
<feature type="binding site" evidence="8">
    <location>
        <position position="315"/>
    </location>
    <ligand>
        <name>Zn(2+)</name>
        <dbReference type="ChEBI" id="CHEBI:29105"/>
    </ligand>
</feature>
<dbReference type="Pfam" id="PF04502">
    <property type="entry name" value="Saf4_Yju2"/>
    <property type="match status" value="1"/>
</dbReference>
<keyword evidence="9" id="KW-0805">Transcription regulation</keyword>
<keyword evidence="9" id="KW-0863">Zinc-finger</keyword>
<dbReference type="GO" id="GO:0005675">
    <property type="term" value="C:transcription factor TFIIH holo complex"/>
    <property type="evidence" value="ECO:0007669"/>
    <property type="project" value="UniProtKB-UniRule"/>
</dbReference>
<comment type="subunit">
    <text evidence="9">Part of a TFIID-containing RNA polymerase II pre-initiation complex that is composed of TBP and at least GTF2A1, GTF2A2, GTF2E1, GTF2E2, GTF2F1, GTF2H2, GTF2H3, GTF2H4, GTF2H5, GTF2B, TCEA1, ERCC2, ERCC3, TAF1, TAF2, TAF3, TAF4, TAF5, TAF6, TAF7, TAF8, TAF9, TAF10, TAF11, TAF12 and TAF13. Component of the 7-subunit TFIIH core complex composed of XPB/ERCC3, XPD/ERCC2, GTF2H1, GTF2H2, GTF2H3, GTF2H4 and GTF2H5, which is active in NER. The core complex associates with the 3-subunit CDK-activating kinase (CAK) module composed of CCNH/cyclin H, CDK7 and MNAT1 to form the 10-subunit holoenzyme (holo-TFIIH) active in transcription. Interacts with RARA; the interaction requires prior phosphorylation of RARA on 'Ser-369' which then enhances interaction of RARA with CDK7.</text>
</comment>
<sequence>MSDLLCVIFDCNAISLGRVLDQSAFSGPEEASRLQTSLISDVLALCTSHLSVSIGNRLLFLVSGAPEDRNPKQSPIVFDSSLDLFCDLQEKAWEAVSSALEHSACNGNPTCSLSTSYAAAVSIASCQIARYKRENTCQSGRILLINSSESYGSEMGKLMNLFFAVQKLDILIDVASLIRGPPTLQQACDITGGSYVFIENIEAILVDLMMYMFPDASQRSNFNKPELSEVDYSAICHCHGENVCIAWVCTVCLAVQCRFTPICSVCKSVYKLKIAPPKKLKYYPPDFDPSKIPKAKGRRNHQFVQRVMAPYNMQCNTCNEYIYKGKKFNMRRETAEGENYLGLKIFRFYFRCPSCAADITFKTDLENCDYQQEHGATRLFEAVKLFQQQEKEKELREEEESKDQMKMLEKRTKASRAEMEAMGKIEDLQEISRRNEGVDALTVLEVGKSTNEMLKEQEQRDEELIQRIMSDKKKAVAEVEAKPSFSGSIPYQKKPEVQESSQKKLLKGVVVKKRKKEEPPTQQEKIKKKRADPLPLCSYSDSD</sequence>
<keyword evidence="9" id="KW-0227">DNA damage</keyword>
<protein>
    <recommendedName>
        <fullName evidence="8">Splicing factor YJU2</fullName>
    </recommendedName>
</protein>
<evidence type="ECO:0000256" key="3">
    <source>
        <dbReference type="ARBA" id="ARBA00022723"/>
    </source>
</evidence>
<feature type="binding site" evidence="8">
    <location>
        <position position="318"/>
    </location>
    <ligand>
        <name>Zn(2+)</name>
        <dbReference type="ChEBI" id="CHEBI:29105"/>
    </ligand>
</feature>
<dbReference type="GO" id="GO:0000349">
    <property type="term" value="P:generation of catalytic spliceosome for first transesterification step"/>
    <property type="evidence" value="ECO:0007669"/>
    <property type="project" value="UniProtKB-UniRule"/>
</dbReference>
<name>A0AA39M1I5_9BILA</name>
<organism evidence="11 12">
    <name type="scientific">Steinernema hermaphroditum</name>
    <dbReference type="NCBI Taxonomy" id="289476"/>
    <lineage>
        <taxon>Eukaryota</taxon>
        <taxon>Metazoa</taxon>
        <taxon>Ecdysozoa</taxon>
        <taxon>Nematoda</taxon>
        <taxon>Chromadorea</taxon>
        <taxon>Rhabditida</taxon>
        <taxon>Tylenchina</taxon>
        <taxon>Panagrolaimomorpha</taxon>
        <taxon>Strongyloidoidea</taxon>
        <taxon>Steinernematidae</taxon>
        <taxon>Steinernema</taxon>
    </lineage>
</organism>
<feature type="compositionally biased region" description="Basic residues" evidence="10">
    <location>
        <begin position="504"/>
        <end position="515"/>
    </location>
</feature>
<dbReference type="PANTHER" id="PTHR12111:SF1">
    <property type="entry name" value="SPLICING FACTOR YJU2"/>
    <property type="match status" value="1"/>
</dbReference>
<dbReference type="EMBL" id="JAUCMV010000002">
    <property type="protein sequence ID" value="KAK0417169.1"/>
    <property type="molecule type" value="Genomic_DNA"/>
</dbReference>
<keyword evidence="2" id="KW-0507">mRNA processing</keyword>
<dbReference type="GO" id="GO:0071006">
    <property type="term" value="C:U2-type catalytic step 1 spliceosome"/>
    <property type="evidence" value="ECO:0007669"/>
    <property type="project" value="UniProtKB-UniRule"/>
</dbReference>
<keyword evidence="6" id="KW-0508">mRNA splicing</keyword>
<feature type="binding site" evidence="8">
    <location>
        <position position="352"/>
    </location>
    <ligand>
        <name>Zn(2+)</name>
        <dbReference type="ChEBI" id="CHEBI:29105"/>
    </ligand>
</feature>
<feature type="region of interest" description="Disordered" evidence="10">
    <location>
        <begin position="479"/>
        <end position="543"/>
    </location>
</feature>
<comment type="function">
    <text evidence="9">Component of the general transcription and DNA repair factor IIH (TFIIH) core complex, which is involved in general and transcription-coupled nucleotide excision repair (NER) of damaged DNA and, when complexed to CAK, in RNA transcription by RNA polymerase II. In NER, TFIIH acts by opening DNA around the lesion to allow the excision of the damaged oligonucleotide and its replacement by a new DNA fragment. In transcription, TFIIH has an essential role in transcription initiation. When the pre-initiation complex (PIC) has been established, TFIIH is required for promoter opening and promoter escape. Phosphorylation of the C-terminal tail (CTD) of the largest subunit of RNA polymerase II by the kinase module CAK controls the initiation of transcription.</text>
</comment>
<keyword evidence="5 8" id="KW-0862">Zinc</keyword>
<dbReference type="Proteomes" id="UP001175271">
    <property type="component" value="Unassembled WGS sequence"/>
</dbReference>
<feature type="binding site" evidence="8">
    <location>
        <position position="355"/>
    </location>
    <ligand>
        <name>Zn(2+)</name>
        <dbReference type="ChEBI" id="CHEBI:29105"/>
    </ligand>
</feature>
<evidence type="ECO:0000256" key="5">
    <source>
        <dbReference type="ARBA" id="ARBA00022833"/>
    </source>
</evidence>
<dbReference type="InterPro" id="IPR043701">
    <property type="entry name" value="Yju2"/>
</dbReference>
<dbReference type="Pfam" id="PF03850">
    <property type="entry name" value="Tfb4"/>
    <property type="match status" value="1"/>
</dbReference>
<keyword evidence="12" id="KW-1185">Reference proteome</keyword>
<evidence type="ECO:0000256" key="1">
    <source>
        <dbReference type="ARBA" id="ARBA00004123"/>
    </source>
</evidence>
<keyword evidence="9" id="KW-0234">DNA repair</keyword>
<dbReference type="Gene3D" id="3.40.50.410">
    <property type="entry name" value="von Willebrand factor, type A domain"/>
    <property type="match status" value="1"/>
</dbReference>
<dbReference type="AlphaFoldDB" id="A0AA39M1I5"/>
<dbReference type="GO" id="GO:0008270">
    <property type="term" value="F:zinc ion binding"/>
    <property type="evidence" value="ECO:0007669"/>
    <property type="project" value="UniProtKB-KW"/>
</dbReference>
<comment type="subcellular location">
    <subcellularLocation>
        <location evidence="1 8 9">Nucleus</location>
    </subcellularLocation>
</comment>
<evidence type="ECO:0000313" key="11">
    <source>
        <dbReference type="EMBL" id="KAK0417169.1"/>
    </source>
</evidence>
<gene>
    <name evidence="11" type="ORF">QR680_012862</name>
</gene>
<evidence type="ECO:0000256" key="2">
    <source>
        <dbReference type="ARBA" id="ARBA00022664"/>
    </source>
</evidence>
<keyword evidence="7 8" id="KW-0539">Nucleus</keyword>
<dbReference type="PANTHER" id="PTHR12111">
    <property type="entry name" value="SPLICING FACTOR YJU2"/>
    <property type="match status" value="1"/>
</dbReference>
<keyword evidence="4 8" id="KW-0747">Spliceosome</keyword>
<evidence type="ECO:0000256" key="7">
    <source>
        <dbReference type="ARBA" id="ARBA00023242"/>
    </source>
</evidence>
<reference evidence="11" key="1">
    <citation type="submission" date="2023-06" db="EMBL/GenBank/DDBJ databases">
        <title>Genomic analysis of the entomopathogenic nematode Steinernema hermaphroditum.</title>
        <authorList>
            <person name="Schwarz E.M."/>
            <person name="Heppert J.K."/>
            <person name="Baniya A."/>
            <person name="Schwartz H.T."/>
            <person name="Tan C.-H."/>
            <person name="Antoshechkin I."/>
            <person name="Sternberg P.W."/>
            <person name="Goodrich-Blair H."/>
            <person name="Dillman A.R."/>
        </authorList>
    </citation>
    <scope>NUCLEOTIDE SEQUENCE</scope>
    <source>
        <strain evidence="11">PS9179</strain>
        <tissue evidence="11">Whole animal</tissue>
    </source>
</reference>
<dbReference type="HAMAP" id="MF_03226">
    <property type="entry name" value="YJU2"/>
    <property type="match status" value="1"/>
</dbReference>
<keyword evidence="9" id="KW-0804">Transcription</keyword>
<dbReference type="GO" id="GO:0006289">
    <property type="term" value="P:nucleotide-excision repair"/>
    <property type="evidence" value="ECO:0007669"/>
    <property type="project" value="UniProtKB-UniRule"/>
</dbReference>
<dbReference type="InterPro" id="IPR004600">
    <property type="entry name" value="TFIIH_Tfb4/GTF2H3"/>
</dbReference>
<evidence type="ECO:0000256" key="10">
    <source>
        <dbReference type="SAM" id="MobiDB-lite"/>
    </source>
</evidence>
<dbReference type="GO" id="GO:0000439">
    <property type="term" value="C:transcription factor TFIIH core complex"/>
    <property type="evidence" value="ECO:0007669"/>
    <property type="project" value="UniProtKB-UniRule"/>
</dbReference>
<comment type="caution">
    <text evidence="11">The sequence shown here is derived from an EMBL/GenBank/DDBJ whole genome shotgun (WGS) entry which is preliminary data.</text>
</comment>
<keyword evidence="3 8" id="KW-0479">Metal-binding</keyword>
<evidence type="ECO:0000256" key="9">
    <source>
        <dbReference type="RuleBase" id="RU368090"/>
    </source>
</evidence>
<evidence type="ECO:0000256" key="6">
    <source>
        <dbReference type="ARBA" id="ARBA00023187"/>
    </source>
</evidence>
<accession>A0AA39M1I5</accession>
<comment type="subunit">
    <text evidence="8">Component of the spliceosome. Present in the activated B complex, the catalytically activated B* complex which catalyzes the branching, the catalytic step 1 C complex catalyzing the exon ligation, and the postcatalytic P complex containing the ligated exons (mRNA) and the excised lariat intron.</text>
</comment>
<comment type="similarity">
    <text evidence="9">Belongs to the TFB4 family.</text>
</comment>